<gene>
    <name evidence="2" type="ORF">F511_43881</name>
</gene>
<accession>A0A2Z7BUY1</accession>
<protein>
    <submittedName>
        <fullName evidence="2">Uncharacterized protein</fullName>
    </submittedName>
</protein>
<keyword evidence="1" id="KW-0175">Coiled coil</keyword>
<evidence type="ECO:0000256" key="1">
    <source>
        <dbReference type="SAM" id="Coils"/>
    </source>
</evidence>
<name>A0A2Z7BUY1_9LAMI</name>
<feature type="coiled-coil region" evidence="1">
    <location>
        <begin position="11"/>
        <end position="38"/>
    </location>
</feature>
<proteinExistence type="predicted"/>
<dbReference type="AlphaFoldDB" id="A0A2Z7BUY1"/>
<dbReference type="Proteomes" id="UP000250235">
    <property type="component" value="Unassembled WGS sequence"/>
</dbReference>
<keyword evidence="3" id="KW-1185">Reference proteome</keyword>
<reference evidence="2 3" key="1">
    <citation type="journal article" date="2015" name="Proc. Natl. Acad. Sci. U.S.A.">
        <title>The resurrection genome of Boea hygrometrica: A blueprint for survival of dehydration.</title>
        <authorList>
            <person name="Xiao L."/>
            <person name="Yang G."/>
            <person name="Zhang L."/>
            <person name="Yang X."/>
            <person name="Zhao S."/>
            <person name="Ji Z."/>
            <person name="Zhou Q."/>
            <person name="Hu M."/>
            <person name="Wang Y."/>
            <person name="Chen M."/>
            <person name="Xu Y."/>
            <person name="Jin H."/>
            <person name="Xiao X."/>
            <person name="Hu G."/>
            <person name="Bao F."/>
            <person name="Hu Y."/>
            <person name="Wan P."/>
            <person name="Li L."/>
            <person name="Deng X."/>
            <person name="Kuang T."/>
            <person name="Xiang C."/>
            <person name="Zhu J.K."/>
            <person name="Oliver M.J."/>
            <person name="He Y."/>
        </authorList>
    </citation>
    <scope>NUCLEOTIDE SEQUENCE [LARGE SCALE GENOMIC DNA]</scope>
    <source>
        <strain evidence="3">cv. XS01</strain>
    </source>
</reference>
<evidence type="ECO:0000313" key="3">
    <source>
        <dbReference type="Proteomes" id="UP000250235"/>
    </source>
</evidence>
<evidence type="ECO:0000313" key="2">
    <source>
        <dbReference type="EMBL" id="KZV37478.1"/>
    </source>
</evidence>
<dbReference type="EMBL" id="KV002828">
    <property type="protein sequence ID" value="KZV37478.1"/>
    <property type="molecule type" value="Genomic_DNA"/>
</dbReference>
<organism evidence="2 3">
    <name type="scientific">Dorcoceras hygrometricum</name>
    <dbReference type="NCBI Taxonomy" id="472368"/>
    <lineage>
        <taxon>Eukaryota</taxon>
        <taxon>Viridiplantae</taxon>
        <taxon>Streptophyta</taxon>
        <taxon>Embryophyta</taxon>
        <taxon>Tracheophyta</taxon>
        <taxon>Spermatophyta</taxon>
        <taxon>Magnoliopsida</taxon>
        <taxon>eudicotyledons</taxon>
        <taxon>Gunneridae</taxon>
        <taxon>Pentapetalae</taxon>
        <taxon>asterids</taxon>
        <taxon>lamiids</taxon>
        <taxon>Lamiales</taxon>
        <taxon>Gesneriaceae</taxon>
        <taxon>Didymocarpoideae</taxon>
        <taxon>Trichosporeae</taxon>
        <taxon>Loxocarpinae</taxon>
        <taxon>Dorcoceras</taxon>
    </lineage>
</organism>
<sequence length="120" mass="14166">MTSALMSSQSAEEVERKLKRRRVNYQQMKREVKEKRRRRGGNSAGCNCSSAGCYLRWFLHRWIQQECKAKIQQMLLQNDVVQISWNDSVLHSRRNQQMECVDENDQQDDLCEESADALQI</sequence>